<feature type="compositionally biased region" description="Basic and acidic residues" evidence="1">
    <location>
        <begin position="1152"/>
        <end position="1176"/>
    </location>
</feature>
<dbReference type="RefSeq" id="WP_144760650.1">
    <property type="nucleotide sequence ID" value="NZ_BPQI01000027.1"/>
</dbReference>
<dbReference type="GO" id="GO:0005886">
    <property type="term" value="C:plasma membrane"/>
    <property type="evidence" value="ECO:0007669"/>
    <property type="project" value="TreeGrafter"/>
</dbReference>
<evidence type="ECO:0000259" key="2">
    <source>
        <dbReference type="Pfam" id="PF05170"/>
    </source>
</evidence>
<evidence type="ECO:0000313" key="6">
    <source>
        <dbReference type="Proteomes" id="UP001055303"/>
    </source>
</evidence>
<dbReference type="AlphaFoldDB" id="A0A564FSU2"/>
<accession>A0A564FSU2</accession>
<proteinExistence type="predicted"/>
<feature type="compositionally biased region" description="Basic and acidic residues" evidence="1">
    <location>
        <begin position="1120"/>
        <end position="1139"/>
    </location>
</feature>
<evidence type="ECO:0000313" key="4">
    <source>
        <dbReference type="EMBL" id="VUF11209.1"/>
    </source>
</evidence>
<dbReference type="Pfam" id="PF05170">
    <property type="entry name" value="AsmA"/>
    <property type="match status" value="1"/>
</dbReference>
<dbReference type="Proteomes" id="UP001055303">
    <property type="component" value="Unassembled WGS sequence"/>
</dbReference>
<feature type="region of interest" description="Disordered" evidence="1">
    <location>
        <begin position="1120"/>
        <end position="1186"/>
    </location>
</feature>
<reference evidence="3" key="2">
    <citation type="journal article" date="2021" name="Front. Microbiol.">
        <title>Comprehensive Comparative Genomics and Phenotyping of Methylobacterium Species.</title>
        <authorList>
            <person name="Alessa O."/>
            <person name="Ogura Y."/>
            <person name="Fujitani Y."/>
            <person name="Takami H."/>
            <person name="Hayashi T."/>
            <person name="Sahin N."/>
            <person name="Tani A."/>
        </authorList>
    </citation>
    <scope>NUCLEOTIDE SEQUENCE</scope>
    <source>
        <strain evidence="3">DSM 22415</strain>
    </source>
</reference>
<name>A0A564FSU2_9HYPH</name>
<protein>
    <recommendedName>
        <fullName evidence="2">AsmA domain-containing protein</fullName>
    </recommendedName>
</protein>
<reference evidence="4 5" key="1">
    <citation type="submission" date="2019-06" db="EMBL/GenBank/DDBJ databases">
        <authorList>
            <person name="Rodrigo-Torres L."/>
            <person name="Arahal R. D."/>
            <person name="Lucena T."/>
        </authorList>
    </citation>
    <scope>NUCLEOTIDE SEQUENCE [LARGE SCALE GENOMIC DNA]</scope>
    <source>
        <strain evidence="4 5">SW08-7</strain>
    </source>
</reference>
<feature type="compositionally biased region" description="Low complexity" evidence="1">
    <location>
        <begin position="1177"/>
        <end position="1186"/>
    </location>
</feature>
<evidence type="ECO:0000313" key="3">
    <source>
        <dbReference type="EMBL" id="GJD55363.1"/>
    </source>
</evidence>
<reference evidence="3" key="3">
    <citation type="submission" date="2021-08" db="EMBL/GenBank/DDBJ databases">
        <authorList>
            <person name="Tani A."/>
            <person name="Ola A."/>
            <person name="Ogura Y."/>
            <person name="Katsura K."/>
            <person name="Hayashi T."/>
        </authorList>
    </citation>
    <scope>NUCLEOTIDE SEQUENCE</scope>
    <source>
        <strain evidence="3">DSM 22415</strain>
    </source>
</reference>
<evidence type="ECO:0000256" key="1">
    <source>
        <dbReference type="SAM" id="MobiDB-lite"/>
    </source>
</evidence>
<keyword evidence="6" id="KW-1185">Reference proteome</keyword>
<dbReference type="EMBL" id="BPQI01000027">
    <property type="protein sequence ID" value="GJD55363.1"/>
    <property type="molecule type" value="Genomic_DNA"/>
</dbReference>
<dbReference type="InterPro" id="IPR007844">
    <property type="entry name" value="AsmA"/>
</dbReference>
<dbReference type="EMBL" id="CABFVH010000003">
    <property type="protein sequence ID" value="VUF11209.1"/>
    <property type="molecule type" value="Genomic_DNA"/>
</dbReference>
<dbReference type="Proteomes" id="UP000401717">
    <property type="component" value="Unassembled WGS sequence"/>
</dbReference>
<feature type="domain" description="AsmA" evidence="2">
    <location>
        <begin position="5"/>
        <end position="115"/>
    </location>
</feature>
<dbReference type="OrthoDB" id="9816380at2"/>
<dbReference type="PANTHER" id="PTHR30441:SF4">
    <property type="entry name" value="PROTEIN ASMA"/>
    <property type="match status" value="1"/>
</dbReference>
<sequence>MRDLLTALAGAVILLLAAALAVPPLIDWTAYRGVVDRAVSRSLGLPVRSEGRLEVRLLPSPRLRLDRLHLGEGTESPNLDARFVKAEVALFPLLSGEFRFTETRIGRAELRLPVTGNEALLVPADLPAAFSGRDLAIEDLQIQQFLLTTLVPVTGRTDQLYAQDLRLQAPALVGPWRVEGTSGGVPFRLTSGALAEDGVAVKLSGGGDDHPRFEADAKLGLVPSRGGRQGRTVQAEGTGRLVVGPPSQVAGTYLPLALSGRFKATGSQVHFETVTAEVDPGGRPLRLAGSGELNLRQWRAALNLQARRLDLDGFLASPEGQALLARGLPKDGSRLPVLLDLDLSVESLALGAAEWSDLAFAATLDRGGGLVLRSLRATAPGGAVIGASGAIETAPTLHFNGPVSLSAQRSEGFGRYLRRLGLTGPAVAVLDGRPVDASADVAAALPSLDLRSLRLALGPARITGNARYTAPQGSARGRFEAQIAARGLDVAALPPLNSAFAALEGHDLGLTLEARDVRYGAADTGTIAARIQSDGPSLVVDSLEVTNLAGANAALAGRISPDGAGRIAGRLSAPAAAPLLALLDRVWTGESRFVPDFLRTGALDLGLTLERDAGAAEALRATAKGRAGGGDLDLTLTSRAGRLERAAVRLANARAGSWFGRSDLPGLQGPAALTLQAERAAEGGLDLQLGGTVAGLRLATAKPLRIAPEDGLPASGEIRAETADLGPYMTLSGLANLAPGAWPAALTVGFGREAGDLRADLGGQVAGAALDGRLRIGMDGTVGGALSLARLALPQVAAALVPPETARSRPTPLRPRGPVLLDLKVGALELGRGQTATGAAFRLGLDDGALSLRDLGGKLAEGRIEGSAAIARRGSTLSVSGEGTLADAALAALADGGPLSGRLSAKLRFGASGPDAAALAANLAGSGTLTLTDLAVPEADPAALGRALARALEIDDPLREGRLPQIVGEELGKAAAQARGSVSAPATIVGGVLRAGPLELDLGAARWTGSLTYDLARGRLDARGLLAGGAVPRGWNAGAPSVQLGLAGGLDAPERSLDTGALATGLAAVVLQRELERIELIEADQVERQRRRARIEMDRARVAAIKAAAEKAAAEKAAAEKAAAEKAAADRAAEEEAQRQVRIKAQQAAAEEAARQARAREAEEAARRVRPSEHPPQEAAPAEAQP</sequence>
<evidence type="ECO:0000313" key="5">
    <source>
        <dbReference type="Proteomes" id="UP000401717"/>
    </source>
</evidence>
<organism evidence="4 5">
    <name type="scientific">Methylobacterium dankookense</name>
    <dbReference type="NCBI Taxonomy" id="560405"/>
    <lineage>
        <taxon>Bacteria</taxon>
        <taxon>Pseudomonadati</taxon>
        <taxon>Pseudomonadota</taxon>
        <taxon>Alphaproteobacteria</taxon>
        <taxon>Hyphomicrobiales</taxon>
        <taxon>Methylobacteriaceae</taxon>
        <taxon>Methylobacterium</taxon>
    </lineage>
</organism>
<dbReference type="InterPro" id="IPR052894">
    <property type="entry name" value="AsmA-related"/>
</dbReference>
<gene>
    <name evidence="3" type="ORF">IFDJLNFL_1248</name>
    <name evidence="4" type="ORF">MTDSW087_00885</name>
</gene>
<dbReference type="GO" id="GO:0090313">
    <property type="term" value="P:regulation of protein targeting to membrane"/>
    <property type="evidence" value="ECO:0007669"/>
    <property type="project" value="TreeGrafter"/>
</dbReference>
<dbReference type="PANTHER" id="PTHR30441">
    <property type="entry name" value="DUF748 DOMAIN-CONTAINING PROTEIN"/>
    <property type="match status" value="1"/>
</dbReference>